<dbReference type="AlphaFoldDB" id="A0A0N4T2I8"/>
<evidence type="ECO:0000313" key="1">
    <source>
        <dbReference type="EMBL" id="VDN83574.1"/>
    </source>
</evidence>
<evidence type="ECO:0000313" key="2">
    <source>
        <dbReference type="Proteomes" id="UP000278627"/>
    </source>
</evidence>
<reference evidence="3" key="1">
    <citation type="submission" date="2017-02" db="UniProtKB">
        <authorList>
            <consortium name="WormBaseParasite"/>
        </authorList>
    </citation>
    <scope>IDENTIFICATION</scope>
</reference>
<protein>
    <submittedName>
        <fullName evidence="1 3">Uncharacterized protein</fullName>
    </submittedName>
</protein>
<sequence>MLNQQGSNWTLSFKKWIQIASLIKLYRSHLFLLKL</sequence>
<organism evidence="3">
    <name type="scientific">Brugia pahangi</name>
    <name type="common">Filarial nematode worm</name>
    <dbReference type="NCBI Taxonomy" id="6280"/>
    <lineage>
        <taxon>Eukaryota</taxon>
        <taxon>Metazoa</taxon>
        <taxon>Ecdysozoa</taxon>
        <taxon>Nematoda</taxon>
        <taxon>Chromadorea</taxon>
        <taxon>Rhabditida</taxon>
        <taxon>Spirurina</taxon>
        <taxon>Spiruromorpha</taxon>
        <taxon>Filarioidea</taxon>
        <taxon>Onchocercidae</taxon>
        <taxon>Brugia</taxon>
    </lineage>
</organism>
<dbReference type="Proteomes" id="UP000278627">
    <property type="component" value="Unassembled WGS sequence"/>
</dbReference>
<gene>
    <name evidence="1" type="ORF">BPAG_LOCUS2388</name>
</gene>
<dbReference type="WBParaSite" id="BPAG_0000241801-mRNA-1">
    <property type="protein sequence ID" value="BPAG_0000241801-mRNA-1"/>
    <property type="gene ID" value="BPAG_0000241801"/>
</dbReference>
<reference evidence="1 2" key="2">
    <citation type="submission" date="2018-11" db="EMBL/GenBank/DDBJ databases">
        <authorList>
            <consortium name="Pathogen Informatics"/>
        </authorList>
    </citation>
    <scope>NUCLEOTIDE SEQUENCE [LARGE SCALE GENOMIC DNA]</scope>
</reference>
<proteinExistence type="predicted"/>
<dbReference type="EMBL" id="UZAD01000338">
    <property type="protein sequence ID" value="VDN83574.1"/>
    <property type="molecule type" value="Genomic_DNA"/>
</dbReference>
<name>A0A0N4T2I8_BRUPA</name>
<accession>A0A0N4T2I8</accession>
<keyword evidence="2" id="KW-1185">Reference proteome</keyword>
<evidence type="ECO:0000313" key="3">
    <source>
        <dbReference type="WBParaSite" id="BPAG_0000241801-mRNA-1"/>
    </source>
</evidence>